<dbReference type="RefSeq" id="WP_279335465.1">
    <property type="nucleotide sequence ID" value="NZ_CP121682.1"/>
</dbReference>
<gene>
    <name evidence="3" type="ORF">PYS65_21005</name>
</gene>
<evidence type="ECO:0000256" key="1">
    <source>
        <dbReference type="SAM" id="MobiDB-lite"/>
    </source>
</evidence>
<keyword evidence="2" id="KW-1133">Transmembrane helix</keyword>
<dbReference type="Proteomes" id="UP001216440">
    <property type="component" value="Chromosome"/>
</dbReference>
<name>A0ABY8K7Z4_9ACTN</name>
<organism evidence="3 4">
    <name type="scientific">Streptomyces cathayae</name>
    <dbReference type="NCBI Taxonomy" id="3031124"/>
    <lineage>
        <taxon>Bacteria</taxon>
        <taxon>Bacillati</taxon>
        <taxon>Actinomycetota</taxon>
        <taxon>Actinomycetes</taxon>
        <taxon>Kitasatosporales</taxon>
        <taxon>Streptomycetaceae</taxon>
        <taxon>Streptomyces</taxon>
    </lineage>
</organism>
<reference evidence="3 4" key="1">
    <citation type="submission" date="2023-03" db="EMBL/GenBank/DDBJ databases">
        <authorList>
            <person name="Mo P."/>
        </authorList>
    </citation>
    <scope>NUCLEOTIDE SEQUENCE [LARGE SCALE GENOMIC DNA]</scope>
    <source>
        <strain evidence="3 4">HUAS 5</strain>
    </source>
</reference>
<evidence type="ECO:0000256" key="2">
    <source>
        <dbReference type="SAM" id="Phobius"/>
    </source>
</evidence>
<evidence type="ECO:0000313" key="3">
    <source>
        <dbReference type="EMBL" id="WGD42412.1"/>
    </source>
</evidence>
<feature type="region of interest" description="Disordered" evidence="1">
    <location>
        <begin position="32"/>
        <end position="64"/>
    </location>
</feature>
<keyword evidence="2" id="KW-0812">Transmembrane</keyword>
<keyword evidence="2" id="KW-0472">Membrane</keyword>
<proteinExistence type="predicted"/>
<accession>A0ABY8K7Z4</accession>
<dbReference type="EMBL" id="CP121682">
    <property type="protein sequence ID" value="WGD42412.1"/>
    <property type="molecule type" value="Genomic_DNA"/>
</dbReference>
<evidence type="ECO:0000313" key="4">
    <source>
        <dbReference type="Proteomes" id="UP001216440"/>
    </source>
</evidence>
<protein>
    <submittedName>
        <fullName evidence="3">Uncharacterized protein</fullName>
    </submittedName>
</protein>
<sequence>MPEHDSILRVAGAAVLTVVAVACTVGLAGVLRRGRGRGRGGDVHPWQGPEPGPRSGPAPGYADPAGQELQALRAIPRQRRTDPRAEEVRLTPAEREAFAVLVRRLAGGAAGDR</sequence>
<feature type="transmembrane region" description="Helical" evidence="2">
    <location>
        <begin position="6"/>
        <end position="31"/>
    </location>
</feature>
<keyword evidence="4" id="KW-1185">Reference proteome</keyword>